<evidence type="ECO:0000256" key="2">
    <source>
        <dbReference type="ARBA" id="ARBA00022670"/>
    </source>
</evidence>
<dbReference type="AlphaFoldDB" id="A0A9X1WH57"/>
<keyword evidence="5" id="KW-0190">Covalent protein-DNA linkage</keyword>
<dbReference type="InterPro" id="IPR036590">
    <property type="entry name" value="SRAP-like"/>
</dbReference>
<proteinExistence type="inferred from homology"/>
<dbReference type="Proteomes" id="UP001139207">
    <property type="component" value="Unassembled WGS sequence"/>
</dbReference>
<dbReference type="GO" id="GO:0008233">
    <property type="term" value="F:peptidase activity"/>
    <property type="evidence" value="ECO:0007669"/>
    <property type="project" value="UniProtKB-KW"/>
</dbReference>
<reference evidence="9" key="1">
    <citation type="submission" date="2022-04" db="EMBL/GenBank/DDBJ databases">
        <title>Corynebacterium kalidii LD5P10.</title>
        <authorList>
            <person name="Sun J.Q."/>
        </authorList>
    </citation>
    <scope>NUCLEOTIDE SEQUENCE</scope>
    <source>
        <strain evidence="9">LD5P10</strain>
    </source>
</reference>
<accession>A0A9X1WH57</accession>
<evidence type="ECO:0000256" key="5">
    <source>
        <dbReference type="ARBA" id="ARBA00023124"/>
    </source>
</evidence>
<dbReference type="GO" id="GO:0016829">
    <property type="term" value="F:lyase activity"/>
    <property type="evidence" value="ECO:0007669"/>
    <property type="project" value="UniProtKB-KW"/>
</dbReference>
<keyword evidence="3" id="KW-0227">DNA damage</keyword>
<sequence>MDERENRLLLEQWIERRGGNAKITGKKALNLNPLITADESGHRELHLAWWWVHVGNEPATFSAFNARDDKLLSSRVWKTPFREHRALAPATWYVEKGKKFALPGGEAFGIASITTTAYRGDEKMLTYALVTRDAVEAAATVHPRMPLVLPAKLHDDWLDTELTGDGDLLAEALTASEELSRSMVIVVGDDGQGEKYG</sequence>
<keyword evidence="6" id="KW-0238">DNA-binding</keyword>
<evidence type="ECO:0000256" key="8">
    <source>
        <dbReference type="RuleBase" id="RU364100"/>
    </source>
</evidence>
<evidence type="ECO:0000256" key="4">
    <source>
        <dbReference type="ARBA" id="ARBA00022801"/>
    </source>
</evidence>
<dbReference type="RefSeq" id="WP_244804694.1">
    <property type="nucleotide sequence ID" value="NZ_JALIEA010000014.1"/>
</dbReference>
<name>A0A9X1WH57_9CORY</name>
<evidence type="ECO:0000256" key="6">
    <source>
        <dbReference type="ARBA" id="ARBA00023125"/>
    </source>
</evidence>
<comment type="similarity">
    <text evidence="1 8">Belongs to the SOS response-associated peptidase family.</text>
</comment>
<organism evidence="9 10">
    <name type="scientific">Corynebacterium kalidii</name>
    <dbReference type="NCBI Taxonomy" id="2931982"/>
    <lineage>
        <taxon>Bacteria</taxon>
        <taxon>Bacillati</taxon>
        <taxon>Actinomycetota</taxon>
        <taxon>Actinomycetes</taxon>
        <taxon>Mycobacteriales</taxon>
        <taxon>Corynebacteriaceae</taxon>
        <taxon>Corynebacterium</taxon>
    </lineage>
</organism>
<protein>
    <recommendedName>
        <fullName evidence="8">Abasic site processing protein</fullName>
        <ecNumber evidence="8">3.4.-.-</ecNumber>
    </recommendedName>
</protein>
<comment type="caution">
    <text evidence="9">The sequence shown here is derived from an EMBL/GenBank/DDBJ whole genome shotgun (WGS) entry which is preliminary data.</text>
</comment>
<dbReference type="Pfam" id="PF02586">
    <property type="entry name" value="SRAP"/>
    <property type="match status" value="1"/>
</dbReference>
<evidence type="ECO:0000313" key="10">
    <source>
        <dbReference type="Proteomes" id="UP001139207"/>
    </source>
</evidence>
<dbReference type="PANTHER" id="PTHR13604">
    <property type="entry name" value="DC12-RELATED"/>
    <property type="match status" value="1"/>
</dbReference>
<keyword evidence="10" id="KW-1185">Reference proteome</keyword>
<dbReference type="EC" id="3.4.-.-" evidence="8"/>
<evidence type="ECO:0000256" key="1">
    <source>
        <dbReference type="ARBA" id="ARBA00008136"/>
    </source>
</evidence>
<dbReference type="Gene3D" id="3.90.1680.10">
    <property type="entry name" value="SOS response associated peptidase-like"/>
    <property type="match status" value="1"/>
</dbReference>
<dbReference type="GO" id="GO:0006508">
    <property type="term" value="P:proteolysis"/>
    <property type="evidence" value="ECO:0007669"/>
    <property type="project" value="UniProtKB-KW"/>
</dbReference>
<keyword evidence="4 8" id="KW-0378">Hydrolase</keyword>
<dbReference type="SUPFAM" id="SSF143081">
    <property type="entry name" value="BB1717-like"/>
    <property type="match status" value="1"/>
</dbReference>
<dbReference type="GO" id="GO:0003697">
    <property type="term" value="F:single-stranded DNA binding"/>
    <property type="evidence" value="ECO:0007669"/>
    <property type="project" value="InterPro"/>
</dbReference>
<evidence type="ECO:0000256" key="3">
    <source>
        <dbReference type="ARBA" id="ARBA00022763"/>
    </source>
</evidence>
<dbReference type="PANTHER" id="PTHR13604:SF0">
    <property type="entry name" value="ABASIC SITE PROCESSING PROTEIN HMCES"/>
    <property type="match status" value="1"/>
</dbReference>
<evidence type="ECO:0000256" key="7">
    <source>
        <dbReference type="ARBA" id="ARBA00023239"/>
    </source>
</evidence>
<dbReference type="InterPro" id="IPR003738">
    <property type="entry name" value="SRAP"/>
</dbReference>
<keyword evidence="2 8" id="KW-0645">Protease</keyword>
<keyword evidence="7" id="KW-0456">Lyase</keyword>
<evidence type="ECO:0000313" key="9">
    <source>
        <dbReference type="EMBL" id="MCJ7858954.1"/>
    </source>
</evidence>
<dbReference type="EMBL" id="JALIEA010000014">
    <property type="protein sequence ID" value="MCJ7858954.1"/>
    <property type="molecule type" value="Genomic_DNA"/>
</dbReference>
<gene>
    <name evidence="9" type="ORF">MUN33_09550</name>
</gene>
<dbReference type="GO" id="GO:0106300">
    <property type="term" value="P:protein-DNA covalent cross-linking repair"/>
    <property type="evidence" value="ECO:0007669"/>
    <property type="project" value="InterPro"/>
</dbReference>